<evidence type="ECO:0000313" key="6">
    <source>
        <dbReference type="EMBL" id="ONK78934.1"/>
    </source>
</evidence>
<dbReference type="PANTHER" id="PTHR22953:SF55">
    <property type="entry name" value="BIFUNCTIONAL PURPLE ACID PHOSPHATASE 26"/>
    <property type="match status" value="1"/>
</dbReference>
<evidence type="ECO:0000259" key="4">
    <source>
        <dbReference type="Pfam" id="PF00149"/>
    </source>
</evidence>
<feature type="domain" description="Purple acid phosphatase N-terminal" evidence="5">
    <location>
        <begin position="70"/>
        <end position="139"/>
    </location>
</feature>
<dbReference type="SUPFAM" id="SSF49363">
    <property type="entry name" value="Purple acid phosphatase, N-terminal domain"/>
    <property type="match status" value="1"/>
</dbReference>
<dbReference type="Gene3D" id="2.60.40.380">
    <property type="entry name" value="Purple acid phosphatase-like, N-terminal"/>
    <property type="match status" value="1"/>
</dbReference>
<dbReference type="GO" id="GO:0046872">
    <property type="term" value="F:metal ion binding"/>
    <property type="evidence" value="ECO:0007669"/>
    <property type="project" value="InterPro"/>
</dbReference>
<dbReference type="PANTHER" id="PTHR22953">
    <property type="entry name" value="ACID PHOSPHATASE RELATED"/>
    <property type="match status" value="1"/>
</dbReference>
<dbReference type="InterPro" id="IPR004843">
    <property type="entry name" value="Calcineurin-like_PHP"/>
</dbReference>
<name>A0A5P1FLG5_ASPOF</name>
<dbReference type="Pfam" id="PF00149">
    <property type="entry name" value="Metallophos"/>
    <property type="match status" value="1"/>
</dbReference>
<dbReference type="Pfam" id="PF16656">
    <property type="entry name" value="Pur_ac_phosph_N"/>
    <property type="match status" value="1"/>
</dbReference>
<dbReference type="AlphaFoldDB" id="A0A5P1FLG5"/>
<keyword evidence="7" id="KW-1185">Reference proteome</keyword>
<feature type="domain" description="Calcineurin-like phosphoesterase" evidence="4">
    <location>
        <begin position="178"/>
        <end position="291"/>
    </location>
</feature>
<dbReference type="EC" id="3.1.3.2" evidence="3"/>
<dbReference type="SUPFAM" id="SSF56300">
    <property type="entry name" value="Metallo-dependent phosphatases"/>
    <property type="match status" value="1"/>
</dbReference>
<dbReference type="OMA" id="SALCEYN"/>
<dbReference type="InterPro" id="IPR015914">
    <property type="entry name" value="PAPs_N"/>
</dbReference>
<dbReference type="InterPro" id="IPR029052">
    <property type="entry name" value="Metallo-depent_PP-like"/>
</dbReference>
<evidence type="ECO:0000256" key="3">
    <source>
        <dbReference type="RuleBase" id="RU361203"/>
    </source>
</evidence>
<dbReference type="Gramene" id="ONK78934">
    <property type="protein sequence ID" value="ONK78934"/>
    <property type="gene ID" value="A4U43_C01F1150"/>
</dbReference>
<accession>A0A5P1FLG5</accession>
<comment type="catalytic activity">
    <reaction evidence="3">
        <text>a phosphate monoester + H2O = an alcohol + phosphate</text>
        <dbReference type="Rhea" id="RHEA:15017"/>
        <dbReference type="ChEBI" id="CHEBI:15377"/>
        <dbReference type="ChEBI" id="CHEBI:30879"/>
        <dbReference type="ChEBI" id="CHEBI:43474"/>
        <dbReference type="ChEBI" id="CHEBI:67140"/>
        <dbReference type="EC" id="3.1.3.2"/>
    </reaction>
</comment>
<comment type="similarity">
    <text evidence="1 3">Belongs to the metallophosphoesterase superfamily. Purple acid phosphatase family.</text>
</comment>
<dbReference type="Proteomes" id="UP000243459">
    <property type="component" value="Chromosome 1"/>
</dbReference>
<evidence type="ECO:0000313" key="7">
    <source>
        <dbReference type="Proteomes" id="UP000243459"/>
    </source>
</evidence>
<dbReference type="EMBL" id="CM007381">
    <property type="protein sequence ID" value="ONK78934.1"/>
    <property type="molecule type" value="Genomic_DNA"/>
</dbReference>
<evidence type="ECO:0000256" key="2">
    <source>
        <dbReference type="ARBA" id="ARBA00022729"/>
    </source>
</evidence>
<dbReference type="InterPro" id="IPR039331">
    <property type="entry name" value="PAPs-like"/>
</dbReference>
<sequence length="305" mass="35092">MEAILKGRGYPVRDDKVKFAALLLSFEKEVVFSDIVSSGVTSSYVRSEFPAVDIPIDSKEFAVPKDQNAPQQLHITQGDYNGKAVILSWVTFTNPGTNEVSYGESQNKYDHNAQGKTTNYTFYDYKSGYIHHCLIDGLEVTWGKQIIRFLLLSIICKVEDKLSSMLGTSHADRYECDNGTRWDSWGRLIERSAAYQPWFWAAGNHDIEYRPDLGEVSTFKAFSHIYATPHEASQSSSPLWYAIRRASAHIIMLSSYSPFVKYTPQWTWLQNELERVDRKKTPWLIVLMHLHYTTAMKLIIWRVKV</sequence>
<dbReference type="InterPro" id="IPR008963">
    <property type="entry name" value="Purple_acid_Pase-like_N"/>
</dbReference>
<reference evidence="7" key="1">
    <citation type="journal article" date="2017" name="Nat. Commun.">
        <title>The asparagus genome sheds light on the origin and evolution of a young Y chromosome.</title>
        <authorList>
            <person name="Harkess A."/>
            <person name="Zhou J."/>
            <person name="Xu C."/>
            <person name="Bowers J.E."/>
            <person name="Van der Hulst R."/>
            <person name="Ayyampalayam S."/>
            <person name="Mercati F."/>
            <person name="Riccardi P."/>
            <person name="McKain M.R."/>
            <person name="Kakrana A."/>
            <person name="Tang H."/>
            <person name="Ray J."/>
            <person name="Groenendijk J."/>
            <person name="Arikit S."/>
            <person name="Mathioni S.M."/>
            <person name="Nakano M."/>
            <person name="Shan H."/>
            <person name="Telgmann-Rauber A."/>
            <person name="Kanno A."/>
            <person name="Yue Z."/>
            <person name="Chen H."/>
            <person name="Li W."/>
            <person name="Chen Y."/>
            <person name="Xu X."/>
            <person name="Zhang Y."/>
            <person name="Luo S."/>
            <person name="Chen H."/>
            <person name="Gao J."/>
            <person name="Mao Z."/>
            <person name="Pires J.C."/>
            <person name="Luo M."/>
            <person name="Kudrna D."/>
            <person name="Wing R.A."/>
            <person name="Meyers B.C."/>
            <person name="Yi K."/>
            <person name="Kong H."/>
            <person name="Lavrijsen P."/>
            <person name="Sunseri F."/>
            <person name="Falavigna A."/>
            <person name="Ye Y."/>
            <person name="Leebens-Mack J.H."/>
            <person name="Chen G."/>
        </authorList>
    </citation>
    <scope>NUCLEOTIDE SEQUENCE [LARGE SCALE GENOMIC DNA]</scope>
    <source>
        <strain evidence="7">cv. DH0086</strain>
    </source>
</reference>
<keyword evidence="2" id="KW-0732">Signal</keyword>
<gene>
    <name evidence="6" type="ORF">A4U43_C01F1150</name>
</gene>
<dbReference type="GO" id="GO:0003993">
    <property type="term" value="F:acid phosphatase activity"/>
    <property type="evidence" value="ECO:0007669"/>
    <property type="project" value="UniProtKB-EC"/>
</dbReference>
<evidence type="ECO:0000256" key="1">
    <source>
        <dbReference type="ARBA" id="ARBA00008723"/>
    </source>
</evidence>
<keyword evidence="3" id="KW-0378">Hydrolase</keyword>
<protein>
    <recommendedName>
        <fullName evidence="3">Purple acid phosphatase</fullName>
        <ecNumber evidence="3">3.1.3.2</ecNumber>
    </recommendedName>
</protein>
<proteinExistence type="inferred from homology"/>
<evidence type="ECO:0000259" key="5">
    <source>
        <dbReference type="Pfam" id="PF16656"/>
    </source>
</evidence>
<dbReference type="Gene3D" id="3.60.21.10">
    <property type="match status" value="1"/>
</dbReference>
<organism evidence="6 7">
    <name type="scientific">Asparagus officinalis</name>
    <name type="common">Garden asparagus</name>
    <dbReference type="NCBI Taxonomy" id="4686"/>
    <lineage>
        <taxon>Eukaryota</taxon>
        <taxon>Viridiplantae</taxon>
        <taxon>Streptophyta</taxon>
        <taxon>Embryophyta</taxon>
        <taxon>Tracheophyta</taxon>
        <taxon>Spermatophyta</taxon>
        <taxon>Magnoliopsida</taxon>
        <taxon>Liliopsida</taxon>
        <taxon>Asparagales</taxon>
        <taxon>Asparagaceae</taxon>
        <taxon>Asparagoideae</taxon>
        <taxon>Asparagus</taxon>
    </lineage>
</organism>